<evidence type="ECO:0000313" key="7">
    <source>
        <dbReference type="Proteomes" id="UP000002279"/>
    </source>
</evidence>
<reference evidence="6" key="3">
    <citation type="submission" date="2025-09" db="UniProtKB">
        <authorList>
            <consortium name="Ensembl"/>
        </authorList>
    </citation>
    <scope>IDENTIFICATION</scope>
    <source>
        <strain evidence="6">Glennie</strain>
    </source>
</reference>
<evidence type="ECO:0000256" key="1">
    <source>
        <dbReference type="ARBA" id="ARBA00003893"/>
    </source>
</evidence>
<dbReference type="InterPro" id="IPR015908">
    <property type="entry name" value="Allantoicase_dom"/>
</dbReference>
<dbReference type="Proteomes" id="UP000002279">
    <property type="component" value="Chromosome X1"/>
</dbReference>
<proteinExistence type="inferred from homology"/>
<accession>A0A6I8PEL7</accession>
<feature type="domain" description="Allantoicase" evidence="5">
    <location>
        <begin position="206"/>
        <end position="369"/>
    </location>
</feature>
<organism evidence="6 7">
    <name type="scientific">Ornithorhynchus anatinus</name>
    <name type="common">Duckbill platypus</name>
    <dbReference type="NCBI Taxonomy" id="9258"/>
    <lineage>
        <taxon>Eukaryota</taxon>
        <taxon>Metazoa</taxon>
        <taxon>Chordata</taxon>
        <taxon>Craniata</taxon>
        <taxon>Vertebrata</taxon>
        <taxon>Euteleostomi</taxon>
        <taxon>Mammalia</taxon>
        <taxon>Monotremata</taxon>
        <taxon>Ornithorhynchidae</taxon>
        <taxon>Ornithorhynchus</taxon>
    </lineage>
</organism>
<evidence type="ECO:0000259" key="5">
    <source>
        <dbReference type="Pfam" id="PF03561"/>
    </source>
</evidence>
<comment type="similarity">
    <text evidence="2">Belongs to the allantoicase family.</text>
</comment>
<dbReference type="NCBIfam" id="TIGR02961">
    <property type="entry name" value="allantoicase"/>
    <property type="match status" value="1"/>
</dbReference>
<dbReference type="Pfam" id="PF03561">
    <property type="entry name" value="Allantoicase"/>
    <property type="match status" value="2"/>
</dbReference>
<reference evidence="6" key="2">
    <citation type="submission" date="2025-08" db="UniProtKB">
        <authorList>
            <consortium name="Ensembl"/>
        </authorList>
    </citation>
    <scope>IDENTIFICATION</scope>
    <source>
        <strain evidence="6">Glennie</strain>
    </source>
</reference>
<keyword evidence="7" id="KW-1185">Reference proteome</keyword>
<protein>
    <recommendedName>
        <fullName evidence="3">Probable inactive allantoicase</fullName>
    </recommendedName>
    <alternativeName>
        <fullName evidence="4">Allantoate amidinohydrolase</fullName>
    </alternativeName>
</protein>
<dbReference type="InterPro" id="IPR005164">
    <property type="entry name" value="Allantoicase"/>
</dbReference>
<sequence>METSLGDGKAEEPPSFLRFTDLASENVGGKSRGPEFKADEFTEFGKWMDGWETRRKRIPGHDWCLIQLGIPGIIHGFEADTAFFTGNYAPHLSVQAACLRPEEIPEIAPRGIEIGTAATNEELESIERLKSDNWRLLVPMAKLKPGYVGKSQNYFPVNSQQRWTHLRLNIYPDGGIARFKVYGFGQRDWATVEPNELYDLVAMENGGACVGFSNAHFGHPKNIIGVGRSKSMADGWETARRLDRPPILKRDGEGALLMPGSEWSIFRLAHPGIITQIEIDTNHFKGNFPDTCRLDGCVLNAQEEEDGVVRRWEVKRNLNWQPLLSVTKLSAHKRHFFDGRSLRLRDVITHVKLTIAPDGGVSRLRLWGFTRPLLPADQ</sequence>
<dbReference type="GeneTree" id="ENSGT00390000001793"/>
<dbReference type="Ensembl" id="ENSOANT00000061002.1">
    <property type="protein sequence ID" value="ENSOANP00000052330.1"/>
    <property type="gene ID" value="ENSOANG00000010920.3"/>
</dbReference>
<dbReference type="SUPFAM" id="SSF49785">
    <property type="entry name" value="Galactose-binding domain-like"/>
    <property type="match status" value="2"/>
</dbReference>
<dbReference type="GO" id="GO:0004037">
    <property type="term" value="F:allantoicase activity"/>
    <property type="evidence" value="ECO:0007669"/>
    <property type="project" value="InterPro"/>
</dbReference>
<feature type="domain" description="Allantoicase" evidence="5">
    <location>
        <begin position="36"/>
        <end position="184"/>
    </location>
</feature>
<evidence type="ECO:0000256" key="3">
    <source>
        <dbReference type="ARBA" id="ARBA00029559"/>
    </source>
</evidence>
<dbReference type="Gene3D" id="2.60.120.260">
    <property type="entry name" value="Galactose-binding domain-like"/>
    <property type="match status" value="2"/>
</dbReference>
<dbReference type="GO" id="GO:0000256">
    <property type="term" value="P:allantoin catabolic process"/>
    <property type="evidence" value="ECO:0007669"/>
    <property type="project" value="InterPro"/>
</dbReference>
<dbReference type="HAMAP" id="MF_00813">
    <property type="entry name" value="Allantoicase"/>
    <property type="match status" value="1"/>
</dbReference>
<dbReference type="FunFam" id="2.60.120.260:FF:000077">
    <property type="entry name" value="Probable allantoicase"/>
    <property type="match status" value="1"/>
</dbReference>
<evidence type="ECO:0000313" key="6">
    <source>
        <dbReference type="Ensembl" id="ENSOANP00000052330.1"/>
    </source>
</evidence>
<reference evidence="6 7" key="1">
    <citation type="journal article" date="2008" name="Nature">
        <title>Genome analysis of the platypus reveals unique signatures of evolution.</title>
        <authorList>
            <person name="Warren W.C."/>
            <person name="Hillier L.W."/>
            <person name="Marshall Graves J.A."/>
            <person name="Birney E."/>
            <person name="Ponting C.P."/>
            <person name="Grutzner F."/>
            <person name="Belov K."/>
            <person name="Miller W."/>
            <person name="Clarke L."/>
            <person name="Chinwalla A.T."/>
            <person name="Yang S.P."/>
            <person name="Heger A."/>
            <person name="Locke D.P."/>
            <person name="Miethke P."/>
            <person name="Waters P.D."/>
            <person name="Veyrunes F."/>
            <person name="Fulton L."/>
            <person name="Fulton B."/>
            <person name="Graves T."/>
            <person name="Wallis J."/>
            <person name="Puente X.S."/>
            <person name="Lopez-Otin C."/>
            <person name="Ordonez G.R."/>
            <person name="Eichler E.E."/>
            <person name="Chen L."/>
            <person name="Cheng Z."/>
            <person name="Deakin J.E."/>
            <person name="Alsop A."/>
            <person name="Thompson K."/>
            <person name="Kirby P."/>
            <person name="Papenfuss A.T."/>
            <person name="Wakefield M.J."/>
            <person name="Olender T."/>
            <person name="Lancet D."/>
            <person name="Huttley G.A."/>
            <person name="Smit A.F."/>
            <person name="Pask A."/>
            <person name="Temple-Smith P."/>
            <person name="Batzer M.A."/>
            <person name="Walker J.A."/>
            <person name="Konkel M.K."/>
            <person name="Harris R.S."/>
            <person name="Whittington C.M."/>
            <person name="Wong E.S."/>
            <person name="Gemmell N.J."/>
            <person name="Buschiazzo E."/>
            <person name="Vargas Jentzsch I.M."/>
            <person name="Merkel A."/>
            <person name="Schmitz J."/>
            <person name="Zemann A."/>
            <person name="Churakov G."/>
            <person name="Kriegs J.O."/>
            <person name="Brosius J."/>
            <person name="Murchison E.P."/>
            <person name="Sachidanandam R."/>
            <person name="Smith C."/>
            <person name="Hannon G.J."/>
            <person name="Tsend-Ayush E."/>
            <person name="McMillan D."/>
            <person name="Attenborough R."/>
            <person name="Rens W."/>
            <person name="Ferguson-Smith M."/>
            <person name="Lefevre C.M."/>
            <person name="Sharp J.A."/>
            <person name="Nicholas K.R."/>
            <person name="Ray D.A."/>
            <person name="Kube M."/>
            <person name="Reinhardt R."/>
            <person name="Pringle T.H."/>
            <person name="Taylor J."/>
            <person name="Jones R.C."/>
            <person name="Nixon B."/>
            <person name="Dacheux J.L."/>
            <person name="Niwa H."/>
            <person name="Sekita Y."/>
            <person name="Huang X."/>
            <person name="Stark A."/>
            <person name="Kheradpour P."/>
            <person name="Kellis M."/>
            <person name="Flicek P."/>
            <person name="Chen Y."/>
            <person name="Webber C."/>
            <person name="Hardison R."/>
            <person name="Nelson J."/>
            <person name="Hallsworth-Pepin K."/>
            <person name="Delehaunty K."/>
            <person name="Markovic C."/>
            <person name="Minx P."/>
            <person name="Feng Y."/>
            <person name="Kremitzki C."/>
            <person name="Mitreva M."/>
            <person name="Glasscock J."/>
            <person name="Wylie T."/>
            <person name="Wohldmann P."/>
            <person name="Thiru P."/>
            <person name="Nhan M.N."/>
            <person name="Pohl C.S."/>
            <person name="Smith S.M."/>
            <person name="Hou S."/>
            <person name="Nefedov M."/>
            <person name="de Jong P.J."/>
            <person name="Renfree M.B."/>
            <person name="Mardis E.R."/>
            <person name="Wilson R.K."/>
        </authorList>
    </citation>
    <scope>NUCLEOTIDE SEQUENCE [LARGE SCALE GENOMIC DNA]</scope>
    <source>
        <strain evidence="6 7">Glennie</strain>
    </source>
</reference>
<gene>
    <name evidence="6" type="primary">ALLC</name>
</gene>
<evidence type="ECO:0000256" key="4">
    <source>
        <dbReference type="ARBA" id="ARBA00031078"/>
    </source>
</evidence>
<dbReference type="InterPro" id="IPR008979">
    <property type="entry name" value="Galactose-bd-like_sf"/>
</dbReference>
<evidence type="ECO:0000256" key="2">
    <source>
        <dbReference type="ARBA" id="ARBA00009242"/>
    </source>
</evidence>
<name>A0A6I8PEL7_ORNAN</name>
<dbReference type="PIRSF" id="PIRSF016516">
    <property type="entry name" value="Allantoicase"/>
    <property type="match status" value="1"/>
</dbReference>
<dbReference type="AlphaFoldDB" id="A0A6I8PEL7"/>
<dbReference type="Bgee" id="ENSOANG00000010920">
    <property type="expression patterns" value="Expressed in liver and 3 other cell types or tissues"/>
</dbReference>
<dbReference type="PANTHER" id="PTHR12045:SF3">
    <property type="entry name" value="INACTIVE ALLANTOICASE-RELATED"/>
    <property type="match status" value="1"/>
</dbReference>
<comment type="function">
    <text evidence="1">The function of this enzyme is unclear as allantoicase activity is not known to exist in mammals.</text>
</comment>
<dbReference type="PANTHER" id="PTHR12045">
    <property type="entry name" value="ALLANTOICASE"/>
    <property type="match status" value="1"/>
</dbReference>